<comment type="subcellular location">
    <subcellularLocation>
        <location evidence="1">Nucleus</location>
    </subcellularLocation>
</comment>
<feature type="domain" description="BRCT" evidence="7">
    <location>
        <begin position="1052"/>
        <end position="1140"/>
    </location>
</feature>
<dbReference type="InterPro" id="IPR001357">
    <property type="entry name" value="BRCT_dom"/>
</dbReference>
<dbReference type="VEuPathDB" id="VectorBase:AAEL012508"/>
<evidence type="ECO:0000256" key="6">
    <source>
        <dbReference type="SAM" id="MobiDB-lite"/>
    </source>
</evidence>
<reference evidence="8" key="2">
    <citation type="submission" date="2020-05" db="UniProtKB">
        <authorList>
            <consortium name="EnsemblMetazoa"/>
        </authorList>
    </citation>
    <scope>IDENTIFICATION</scope>
    <source>
        <strain evidence="8">LVP_AGWG</strain>
    </source>
</reference>
<reference evidence="8 9" key="1">
    <citation type="submission" date="2017-06" db="EMBL/GenBank/DDBJ databases">
        <title>Aedes aegypti genome working group (AGWG) sequencing and assembly.</title>
        <authorList>
            <consortium name="Aedes aegypti Genome Working Group (AGWG)"/>
            <person name="Matthews B.J."/>
        </authorList>
    </citation>
    <scope>NUCLEOTIDE SEQUENCE [LARGE SCALE GENOMIC DNA]</scope>
    <source>
        <strain evidence="8 9">LVP_AGWG</strain>
    </source>
</reference>
<dbReference type="PANTHER" id="PTHR23196">
    <property type="entry name" value="PAX TRANSCRIPTION ACTIVATION DOMAIN INTERACTING PROTEIN"/>
    <property type="match status" value="1"/>
</dbReference>
<name>A0A1S4FWA2_AEDAE</name>
<keyword evidence="3" id="KW-0539">Nucleus</keyword>
<sequence>MDSSVCQMYLIAGDDRHLLREGITLIGSADNDRYSCIRLSDKSICGKHAALRWSSDSQELHVMDLCSHEGTQLEGESESSAHHGITPLEWHRATCDGAILFGSFKARFESTSSRARKRSASFFDDSCDIVDCSLEEAPQTKSRTEPRKIVQSNSLPNGSISQVPDTTNNTSFVIPATQPADGSMKNVSIRQQANESQLAVGGRQTTEDDDDDDDMFYIPETQEQNQNSVADESQIIEPISGLVGRSGKEDDDFLRFETMDDENTGDGMFNNPYVEQSQNLLHNLDESYKRDMAGAEQRKSVLPDRSVDSISFQGKLPADTTDDELSKIEWNETKNTDQDQQDREGSVTPELEFDKPVATTVVRNPILDTEEPRVESVTPDLEFDRITPQQKEVSENGSKLSLVKVTAEVEKQPEDREESVTPDLVFEERGHEEAEISLNQEGALDPYDMATQALIPEKAETESLKVPSASPYDLLTQKMLEEDIQAARPLRKLAIGLVNLKSSMKDTSIRANKQIELDPFDLATQPLPKSDPVDMYDLQTQPLLQSADDTVPIDLPPPSTSKVKRKSSSARQPKKPQEHPDPFELATQPLSANNPPDHLYDLQTQLLPEEDNNDTIPLEIADQPADNDDAYDLQTQPLLAQHSASSVVDDPEMTQNFRPQVNSTYRQSLLVKQLGPIVEDSKDDDATNISPSSNKENREEVNESRDPEKLAAVRLKSHSLTHSKSQLEGDEGLDEEYCLAATLPMADASSKDSTASTALTSNPKCSKRSDRNQKPLFKKPDNSAASSTKSSLPSGYETPRSRLASSSTGTAETDTFDFNTPEHPLLDVVKKEKILAISDLITSRPSRAESLAKRNKYIFGDSSDEDEDPTAPMFLKEDSKVRVMKFDEDESVTTSEAKSTSTAVLPERRSKRSKKRNSRYSDDEDEKPKSKSKPERIVKNPPPPPKPVKVDESVDYEPPVNKNTRKRKAAEEKPPPVVDPPPPPPPEVKASKSKKIAPKSEPKPKAGPSATTSEEKPAAPNKRSKKTTMESSKSVESEDEPGSAASGTDSSSGTRKSSRASKPRLMFTKMSPEPYKRMITRAGGVIVDLPELASVLVSDRVYRTYKFLCAIAKGIPIVGQAYLEATEAHRDFVDPWDYILQDHEMERRFKFNLKKSLALAKEAKIFQNYSVIVTPSTKPPPEELQLIVSSAGGRVIKFPAQQPKYADKMFAVSDQQDRDMWPRFREKYPSIEIISTEGFMLSIMQHYKNFRSYRLT</sequence>
<feature type="region of interest" description="Disordered" evidence="6">
    <location>
        <begin position="543"/>
        <end position="596"/>
    </location>
</feature>
<dbReference type="SUPFAM" id="SSF49879">
    <property type="entry name" value="SMAD/FHA domain"/>
    <property type="match status" value="1"/>
</dbReference>
<dbReference type="CDD" id="cd17744">
    <property type="entry name" value="BRCT_MDC1_rpt1"/>
    <property type="match status" value="1"/>
</dbReference>
<dbReference type="InParanoid" id="A0A1S4FWA2"/>
<proteinExistence type="predicted"/>
<feature type="compositionally biased region" description="Low complexity" evidence="6">
    <location>
        <begin position="783"/>
        <end position="794"/>
    </location>
</feature>
<feature type="compositionally biased region" description="Basic and acidic residues" evidence="6">
    <location>
        <begin position="926"/>
        <end position="938"/>
    </location>
</feature>
<evidence type="ECO:0000256" key="2">
    <source>
        <dbReference type="ARBA" id="ARBA00022763"/>
    </source>
</evidence>
<dbReference type="PANTHER" id="PTHR23196:SF1">
    <property type="entry name" value="PAX-INTERACTING PROTEIN 1"/>
    <property type="match status" value="1"/>
</dbReference>
<evidence type="ECO:0000256" key="4">
    <source>
        <dbReference type="ARBA" id="ARBA00023858"/>
    </source>
</evidence>
<dbReference type="GO" id="GO:0006974">
    <property type="term" value="P:DNA damage response"/>
    <property type="evidence" value="ECO:0007669"/>
    <property type="project" value="UniProtKB-KW"/>
</dbReference>
<dbReference type="GO" id="GO:0005634">
    <property type="term" value="C:nucleus"/>
    <property type="evidence" value="ECO:0007669"/>
    <property type="project" value="UniProtKB-SubCell"/>
</dbReference>
<evidence type="ECO:0000313" key="8">
    <source>
        <dbReference type="EnsemblMetazoa" id="AAEL012508-PB"/>
    </source>
</evidence>
<feature type="compositionally biased region" description="Pro residues" evidence="6">
    <location>
        <begin position="975"/>
        <end position="987"/>
    </location>
</feature>
<keyword evidence="9" id="KW-1185">Reference proteome</keyword>
<feature type="compositionally biased region" description="Low complexity" evidence="6">
    <location>
        <begin position="1042"/>
        <end position="1055"/>
    </location>
</feature>
<dbReference type="Gene3D" id="2.60.200.20">
    <property type="match status" value="1"/>
</dbReference>
<dbReference type="InterPro" id="IPR036420">
    <property type="entry name" value="BRCT_dom_sf"/>
</dbReference>
<feature type="region of interest" description="Disordered" evidence="6">
    <location>
        <begin position="138"/>
        <end position="211"/>
    </location>
</feature>
<feature type="compositionally biased region" description="Basic residues" evidence="6">
    <location>
        <begin position="909"/>
        <end position="918"/>
    </location>
</feature>
<evidence type="ECO:0000256" key="1">
    <source>
        <dbReference type="ARBA" id="ARBA00004123"/>
    </source>
</evidence>
<evidence type="ECO:0000259" key="7">
    <source>
        <dbReference type="Pfam" id="PF16770"/>
    </source>
</evidence>
<feature type="compositionally biased region" description="Polar residues" evidence="6">
    <location>
        <begin position="892"/>
        <end position="903"/>
    </location>
</feature>
<dbReference type="Proteomes" id="UP000008820">
    <property type="component" value="Chromosome 2"/>
</dbReference>
<dbReference type="EnsemblMetazoa" id="AAEL012508-RB">
    <property type="protein sequence ID" value="AAEL012508-PB"/>
    <property type="gene ID" value="AAEL012508"/>
</dbReference>
<evidence type="ECO:0000313" key="9">
    <source>
        <dbReference type="Proteomes" id="UP000008820"/>
    </source>
</evidence>
<dbReference type="AlphaFoldDB" id="A0A1S4FWA2"/>
<feature type="compositionally biased region" description="Low complexity" evidence="6">
    <location>
        <begin position="747"/>
        <end position="761"/>
    </location>
</feature>
<dbReference type="OrthoDB" id="342264at2759"/>
<feature type="compositionally biased region" description="Basic and acidic residues" evidence="6">
    <location>
        <begin position="767"/>
        <end position="781"/>
    </location>
</feature>
<dbReference type="SUPFAM" id="SSF52113">
    <property type="entry name" value="BRCT domain"/>
    <property type="match status" value="1"/>
</dbReference>
<dbReference type="InterPro" id="IPR051579">
    <property type="entry name" value="DDR_Transcriptional_Reg"/>
</dbReference>
<feature type="compositionally biased region" description="Polar residues" evidence="6">
    <location>
        <begin position="150"/>
        <end position="172"/>
    </location>
</feature>
<evidence type="ECO:0000256" key="5">
    <source>
        <dbReference type="ARBA" id="ARBA00030146"/>
    </source>
</evidence>
<feature type="compositionally biased region" description="Basic and acidic residues" evidence="6">
    <location>
        <begin position="695"/>
        <end position="708"/>
    </location>
</feature>
<organism evidence="8 9">
    <name type="scientific">Aedes aegypti</name>
    <name type="common">Yellowfever mosquito</name>
    <name type="synonym">Culex aegypti</name>
    <dbReference type="NCBI Taxonomy" id="7159"/>
    <lineage>
        <taxon>Eukaryota</taxon>
        <taxon>Metazoa</taxon>
        <taxon>Ecdysozoa</taxon>
        <taxon>Arthropoda</taxon>
        <taxon>Hexapoda</taxon>
        <taxon>Insecta</taxon>
        <taxon>Pterygota</taxon>
        <taxon>Neoptera</taxon>
        <taxon>Endopterygota</taxon>
        <taxon>Diptera</taxon>
        <taxon>Nematocera</taxon>
        <taxon>Culicoidea</taxon>
        <taxon>Culicidae</taxon>
        <taxon>Culicinae</taxon>
        <taxon>Aedini</taxon>
        <taxon>Aedes</taxon>
        <taxon>Stegomyia</taxon>
    </lineage>
</organism>
<feature type="compositionally biased region" description="Polar residues" evidence="6">
    <location>
        <begin position="803"/>
        <end position="818"/>
    </location>
</feature>
<feature type="region of interest" description="Disordered" evidence="6">
    <location>
        <begin position="676"/>
        <end position="708"/>
    </location>
</feature>
<gene>
    <name evidence="8" type="primary">5576415</name>
</gene>
<feature type="compositionally biased region" description="Basic and acidic residues" evidence="6">
    <location>
        <begin position="330"/>
        <end position="345"/>
    </location>
</feature>
<feature type="region of interest" description="Disordered" evidence="6">
    <location>
        <begin position="887"/>
        <end position="1067"/>
    </location>
</feature>
<dbReference type="CDD" id="cd18432">
    <property type="entry name" value="BRCT_PAXIP1_rpt6_like"/>
    <property type="match status" value="1"/>
</dbReference>
<protein>
    <recommendedName>
        <fullName evidence="4">PAX-interacting protein 1</fullName>
    </recommendedName>
    <alternativeName>
        <fullName evidence="5">PAX transactivation activation domain-interacting protein</fullName>
    </alternativeName>
</protein>
<evidence type="ECO:0000256" key="3">
    <source>
        <dbReference type="ARBA" id="ARBA00023242"/>
    </source>
</evidence>
<feature type="region of interest" description="Disordered" evidence="6">
    <location>
        <begin position="844"/>
        <end position="875"/>
    </location>
</feature>
<dbReference type="Gene3D" id="3.40.50.10190">
    <property type="entry name" value="BRCT domain"/>
    <property type="match status" value="2"/>
</dbReference>
<keyword evidence="2" id="KW-0227">DNA damage</keyword>
<dbReference type="CDD" id="cd00060">
    <property type="entry name" value="FHA"/>
    <property type="match status" value="1"/>
</dbReference>
<dbReference type="Pfam" id="PF16770">
    <property type="entry name" value="RTT107_BRCT_5"/>
    <property type="match status" value="1"/>
</dbReference>
<feature type="region of interest" description="Disordered" evidence="6">
    <location>
        <begin position="747"/>
        <end position="821"/>
    </location>
</feature>
<feature type="region of interest" description="Disordered" evidence="6">
    <location>
        <begin position="330"/>
        <end position="355"/>
    </location>
</feature>
<feature type="compositionally biased region" description="Basic residues" evidence="6">
    <location>
        <begin position="562"/>
        <end position="574"/>
    </location>
</feature>
<dbReference type="InterPro" id="IPR008984">
    <property type="entry name" value="SMAD_FHA_dom_sf"/>
</dbReference>
<accession>A0A1S4FWA2</accession>
<feature type="compositionally biased region" description="Polar residues" evidence="6">
    <location>
        <begin position="185"/>
        <end position="197"/>
    </location>
</feature>